<feature type="domain" description="Amidohydrolase-related" evidence="2">
    <location>
        <begin position="56"/>
        <end position="409"/>
    </location>
</feature>
<dbReference type="PANTHER" id="PTHR43794">
    <property type="entry name" value="AMINOHYDROLASE SSNA-RELATED"/>
    <property type="match status" value="1"/>
</dbReference>
<dbReference type="GO" id="GO:0016810">
    <property type="term" value="F:hydrolase activity, acting on carbon-nitrogen (but not peptide) bonds"/>
    <property type="evidence" value="ECO:0007669"/>
    <property type="project" value="InterPro"/>
</dbReference>
<dbReference type="Proteomes" id="UP000095544">
    <property type="component" value="Unassembled WGS sequence"/>
</dbReference>
<dbReference type="EC" id="3.8.1.8" evidence="3"/>
<gene>
    <name evidence="3" type="primary">atzA_2</name>
    <name evidence="3" type="ORF">ERS852491_02299</name>
</gene>
<dbReference type="Gene3D" id="3.20.20.140">
    <property type="entry name" value="Metal-dependent hydrolases"/>
    <property type="match status" value="1"/>
</dbReference>
<dbReference type="SUPFAM" id="SSF51338">
    <property type="entry name" value="Composite domain of metallo-dependent hydrolases"/>
    <property type="match status" value="1"/>
</dbReference>
<dbReference type="STRING" id="39482.ERS852491_02299"/>
<name>A0A174FCI7_9FIRM</name>
<accession>A0A174FCI7</accession>
<dbReference type="RefSeq" id="WP_055153186.1">
    <property type="nucleotide sequence ID" value="NZ_CYZU01000019.1"/>
</dbReference>
<dbReference type="PANTHER" id="PTHR43794:SF11">
    <property type="entry name" value="AMIDOHYDROLASE-RELATED DOMAIN-CONTAINING PROTEIN"/>
    <property type="match status" value="1"/>
</dbReference>
<dbReference type="InterPro" id="IPR006680">
    <property type="entry name" value="Amidohydro-rel"/>
</dbReference>
<organism evidence="3 4">
    <name type="scientific">Faecalicatena contorta</name>
    <dbReference type="NCBI Taxonomy" id="39482"/>
    <lineage>
        <taxon>Bacteria</taxon>
        <taxon>Bacillati</taxon>
        <taxon>Bacillota</taxon>
        <taxon>Clostridia</taxon>
        <taxon>Lachnospirales</taxon>
        <taxon>Lachnospiraceae</taxon>
        <taxon>Faecalicatena</taxon>
    </lineage>
</organism>
<dbReference type="InterPro" id="IPR011059">
    <property type="entry name" value="Metal-dep_hydrolase_composite"/>
</dbReference>
<reference evidence="3 4" key="1">
    <citation type="submission" date="2015-09" db="EMBL/GenBank/DDBJ databases">
        <authorList>
            <consortium name="Pathogen Informatics"/>
        </authorList>
    </citation>
    <scope>NUCLEOTIDE SEQUENCE [LARGE SCALE GENOMIC DNA]</scope>
    <source>
        <strain evidence="3 4">2789STDY5834876</strain>
    </source>
</reference>
<dbReference type="InterPro" id="IPR032466">
    <property type="entry name" value="Metal_Hydrolase"/>
</dbReference>
<dbReference type="AlphaFoldDB" id="A0A174FCI7"/>
<dbReference type="InterPro" id="IPR050287">
    <property type="entry name" value="MTA/SAH_deaminase"/>
</dbReference>
<sequence length="441" mass="49341">MKYEIGISGAVIVSAHNRYRPFIGSVGVSGDRIAAVMEGKLKKEDCEVWLDADGKILMPGLVNGHCHGDMTLARGLGDDMTLLEQNHKFADTGWFYTLIDDEDRFYSRQLTYCEALLSGTTFIMENMYWGLKEDSVRAMKEVGIRGALAEDVRVDFQKPDELISEQFLTEFIRVCKENDFVPVLGGISEEDYDTERLKRIQAIADRHKILLTCHLAENTWRQEIVKEKYHGTAIAYLHQNRLLNPGVIGSHVVYASEDEVIQLAQTDTKVVNTPLCEMKIQDGIAPIPEMVRRGVTVCLGTDGAMWNNSNDIFREMKGMSLLHTIHKGIRSLKKTDILDMATINGAKCFGLENDYGTIEAGKKADFILIETRAPHMQPMLLGEMETVTSALIYNATGRDVTDVFVDGRHVVADGVLQTIDVKDVMEKVQKTSEKIGRALSS</sequence>
<evidence type="ECO:0000256" key="1">
    <source>
        <dbReference type="ARBA" id="ARBA00022801"/>
    </source>
</evidence>
<dbReference type="OrthoDB" id="9767366at2"/>
<protein>
    <submittedName>
        <fullName evidence="3">Atrazine chlorohydrolase</fullName>
        <ecNumber evidence="3">3.8.1.8</ecNumber>
    </submittedName>
</protein>
<dbReference type="Pfam" id="PF01979">
    <property type="entry name" value="Amidohydro_1"/>
    <property type="match status" value="1"/>
</dbReference>
<evidence type="ECO:0000313" key="3">
    <source>
        <dbReference type="EMBL" id="CUO46648.1"/>
    </source>
</evidence>
<proteinExistence type="predicted"/>
<keyword evidence="1 3" id="KW-0378">Hydrolase</keyword>
<dbReference type="SUPFAM" id="SSF51556">
    <property type="entry name" value="Metallo-dependent hydrolases"/>
    <property type="match status" value="1"/>
</dbReference>
<dbReference type="Gene3D" id="2.30.40.10">
    <property type="entry name" value="Urease, subunit C, domain 1"/>
    <property type="match status" value="1"/>
</dbReference>
<dbReference type="EMBL" id="CYZU01000019">
    <property type="protein sequence ID" value="CUO46648.1"/>
    <property type="molecule type" value="Genomic_DNA"/>
</dbReference>
<dbReference type="GO" id="GO:0018788">
    <property type="term" value="F:atrazine chlorohydrolase activity"/>
    <property type="evidence" value="ECO:0007669"/>
    <property type="project" value="UniProtKB-EC"/>
</dbReference>
<evidence type="ECO:0000259" key="2">
    <source>
        <dbReference type="Pfam" id="PF01979"/>
    </source>
</evidence>
<evidence type="ECO:0000313" key="4">
    <source>
        <dbReference type="Proteomes" id="UP000095544"/>
    </source>
</evidence>